<evidence type="ECO:0000313" key="1">
    <source>
        <dbReference type="EMBL" id="EFM03014.1"/>
    </source>
</evidence>
<evidence type="ECO:0000313" key="2">
    <source>
        <dbReference type="Proteomes" id="UP000004394"/>
    </source>
</evidence>
<gene>
    <name evidence="1" type="ORF">HMPREF0658_0042</name>
</gene>
<dbReference type="BioCyc" id="PMAR862515-HMP:GMOO-47-MONOMER"/>
<accession>E0NPE1</accession>
<dbReference type="EMBL" id="AEEI01000003">
    <property type="protein sequence ID" value="EFM03014.1"/>
    <property type="molecule type" value="Genomic_DNA"/>
</dbReference>
<dbReference type="Proteomes" id="UP000004394">
    <property type="component" value="Unassembled WGS sequence"/>
</dbReference>
<name>E0NPE1_9BACT</name>
<proteinExistence type="predicted"/>
<comment type="caution">
    <text evidence="1">The sequence shown here is derived from an EMBL/GenBank/DDBJ whole genome shotgun (WGS) entry which is preliminary data.</text>
</comment>
<protein>
    <submittedName>
        <fullName evidence="1">Uncharacterized protein</fullName>
    </submittedName>
</protein>
<keyword evidence="2" id="KW-1185">Reference proteome</keyword>
<dbReference type="STRING" id="862515.HMPREF0658_0042"/>
<dbReference type="eggNOG" id="ENOG5032VHP">
    <property type="taxonomic scope" value="Bacteria"/>
</dbReference>
<dbReference type="RefSeq" id="WP_006947651.1">
    <property type="nucleotide sequence ID" value="NZ_BAJI01000044.1"/>
</dbReference>
<sequence length="182" mass="21654">MNLYLRYFDKETFVYSVEDAIRFLSSIPEIPMDKNMEADIREYAESNVFYPKRYKVRPRVYFIIIKTEAASMMDFKQKKALRPKASVGMMDFREPNPALTRLTEEHPGWYEGTLDFKRVVMVPATGKHEYRDTRFVVQCKANSGQDCYNRIVDHLRSRVDSRSQFPSAKGKNFHFRYLGYWK</sequence>
<dbReference type="OrthoDB" id="1077392at2"/>
<dbReference type="AlphaFoldDB" id="E0NPE1"/>
<organism evidence="1 2">
    <name type="scientific">Hoylesella marshii DSM 16973 = JCM 13450</name>
    <dbReference type="NCBI Taxonomy" id="862515"/>
    <lineage>
        <taxon>Bacteria</taxon>
        <taxon>Pseudomonadati</taxon>
        <taxon>Bacteroidota</taxon>
        <taxon>Bacteroidia</taxon>
        <taxon>Bacteroidales</taxon>
        <taxon>Prevotellaceae</taxon>
        <taxon>Hoylesella</taxon>
    </lineage>
</organism>
<dbReference type="HOGENOM" id="CLU_1460060_0_0_10"/>
<reference evidence="1" key="1">
    <citation type="submission" date="2010-07" db="EMBL/GenBank/DDBJ databases">
        <authorList>
            <person name="Muzny D."/>
            <person name="Qin X."/>
            <person name="Deng J."/>
            <person name="Jiang H."/>
            <person name="Liu Y."/>
            <person name="Qu J."/>
            <person name="Song X.-Z."/>
            <person name="Zhang L."/>
            <person name="Thornton R."/>
            <person name="Coyle M."/>
            <person name="Francisco L."/>
            <person name="Jackson L."/>
            <person name="Javaid M."/>
            <person name="Korchina V."/>
            <person name="Kovar C."/>
            <person name="Mata R."/>
            <person name="Mathew T."/>
            <person name="Ngo R."/>
            <person name="Nguyen L."/>
            <person name="Nguyen N."/>
            <person name="Okwuonu G."/>
            <person name="Ongeri F."/>
            <person name="Pham C."/>
            <person name="Simmons D."/>
            <person name="Wilczek-Boney K."/>
            <person name="Hale W."/>
            <person name="Jakkamsetti A."/>
            <person name="Pham P."/>
            <person name="Ruth R."/>
            <person name="San Lucas F."/>
            <person name="Warren J."/>
            <person name="Zhang J."/>
            <person name="Zhao Z."/>
            <person name="Zhou C."/>
            <person name="Zhu D."/>
            <person name="Lee S."/>
            <person name="Bess C."/>
            <person name="Blankenburg K."/>
            <person name="Forbes L."/>
            <person name="Fu Q."/>
            <person name="Gubbala S."/>
            <person name="Hirani K."/>
            <person name="Jayaseelan J.C."/>
            <person name="Lara F."/>
            <person name="Munidasa M."/>
            <person name="Palculict T."/>
            <person name="Patil S."/>
            <person name="Pu L.-L."/>
            <person name="Saada N."/>
            <person name="Tang L."/>
            <person name="Weissenberger G."/>
            <person name="Zhu Y."/>
            <person name="Hemphill L."/>
            <person name="Shang Y."/>
            <person name="Youmans B."/>
            <person name="Ayvaz T."/>
            <person name="Ross M."/>
            <person name="Santibanez J."/>
            <person name="Aqrawi P."/>
            <person name="Gross S."/>
            <person name="Joshi V."/>
            <person name="Fowler G."/>
            <person name="Nazareth L."/>
            <person name="Reid J."/>
            <person name="Worley K."/>
            <person name="Petrosino J."/>
            <person name="Highlander S."/>
            <person name="Gibbs R."/>
        </authorList>
    </citation>
    <scope>NUCLEOTIDE SEQUENCE [LARGE SCALE GENOMIC DNA]</scope>
    <source>
        <strain evidence="1">DSM 16973</strain>
    </source>
</reference>